<protein>
    <submittedName>
        <fullName evidence="2">TonB family protein</fullName>
    </submittedName>
</protein>
<feature type="chain" id="PRO_5004546344" evidence="1">
    <location>
        <begin position="30"/>
        <end position="97"/>
    </location>
</feature>
<dbReference type="InterPro" id="IPR008969">
    <property type="entry name" value="CarboxyPept-like_regulatory"/>
</dbReference>
<dbReference type="EMBL" id="ATNM01000064">
    <property type="protein sequence ID" value="EPR69539.1"/>
    <property type="molecule type" value="Genomic_DNA"/>
</dbReference>
<dbReference type="Gene3D" id="2.60.40.1120">
    <property type="entry name" value="Carboxypeptidase-like, regulatory domain"/>
    <property type="match status" value="1"/>
</dbReference>
<organism evidence="2 3">
    <name type="scientific">Cyclobacterium qasimii M12-11B</name>
    <dbReference type="NCBI Taxonomy" id="641524"/>
    <lineage>
        <taxon>Bacteria</taxon>
        <taxon>Pseudomonadati</taxon>
        <taxon>Bacteroidota</taxon>
        <taxon>Cytophagia</taxon>
        <taxon>Cytophagales</taxon>
        <taxon>Cyclobacteriaceae</taxon>
        <taxon>Cyclobacterium</taxon>
    </lineage>
</organism>
<proteinExistence type="predicted"/>
<dbReference type="Proteomes" id="UP000014974">
    <property type="component" value="Unassembled WGS sequence"/>
</dbReference>
<dbReference type="eggNOG" id="COG1629">
    <property type="taxonomic scope" value="Bacteria"/>
</dbReference>
<sequence length="97" mass="10705">MKRIFIKTNKSQLLAFVFSLFLLTGQTLAQESRIINGLIKAQEDQELIPGVSVLVKGTTRGTVTDIDGKFSLEVSNGETLVASFIGYEKKKSPSRQE</sequence>
<evidence type="ECO:0000313" key="2">
    <source>
        <dbReference type="EMBL" id="EPR69539.1"/>
    </source>
</evidence>
<dbReference type="STRING" id="641524.ADICYQ_1324"/>
<feature type="signal peptide" evidence="1">
    <location>
        <begin position="1"/>
        <end position="29"/>
    </location>
</feature>
<gene>
    <name evidence="2" type="ORF">ADICYQ_1324</name>
</gene>
<dbReference type="SUPFAM" id="SSF49464">
    <property type="entry name" value="Carboxypeptidase regulatory domain-like"/>
    <property type="match status" value="1"/>
</dbReference>
<name>S7WS19_9BACT</name>
<evidence type="ECO:0000313" key="3">
    <source>
        <dbReference type="Proteomes" id="UP000014974"/>
    </source>
</evidence>
<dbReference type="AlphaFoldDB" id="S7WS19"/>
<accession>S7WS19</accession>
<comment type="caution">
    <text evidence="2">The sequence shown here is derived from an EMBL/GenBank/DDBJ whole genome shotgun (WGS) entry which is preliminary data.</text>
</comment>
<evidence type="ECO:0000256" key="1">
    <source>
        <dbReference type="SAM" id="SignalP"/>
    </source>
</evidence>
<keyword evidence="1" id="KW-0732">Signal</keyword>
<dbReference type="Pfam" id="PF13715">
    <property type="entry name" value="CarbopepD_reg_2"/>
    <property type="match status" value="1"/>
</dbReference>
<reference evidence="2 3" key="1">
    <citation type="journal article" date="2013" name="Genome Announc.">
        <title>Draft Genome Sequence of Cyclobacterium qasimii Strain M12-11BT, Isolated from Arctic Marine Sediment.</title>
        <authorList>
            <person name="Shivaji S."/>
            <person name="Ara S."/>
            <person name="Singh A."/>
            <person name="Kumar Pinnaka A."/>
        </authorList>
    </citation>
    <scope>NUCLEOTIDE SEQUENCE [LARGE SCALE GENOMIC DNA]</scope>
    <source>
        <strain evidence="2 3">M12-11B</strain>
    </source>
</reference>